<feature type="signal peptide" evidence="1">
    <location>
        <begin position="1"/>
        <end position="18"/>
    </location>
</feature>
<accession>A0A2S0HZF3</accession>
<protein>
    <submittedName>
        <fullName evidence="2">Uncharacterized protein</fullName>
    </submittedName>
</protein>
<dbReference type="OrthoDB" id="1442930at2"/>
<dbReference type="RefSeq" id="WP_105217236.1">
    <property type="nucleotide sequence ID" value="NZ_CP027062.1"/>
</dbReference>
<keyword evidence="1" id="KW-0732">Signal</keyword>
<dbReference type="EMBL" id="CP027062">
    <property type="protein sequence ID" value="AVI51996.1"/>
    <property type="molecule type" value="Genomic_DNA"/>
</dbReference>
<evidence type="ECO:0000313" key="3">
    <source>
        <dbReference type="Proteomes" id="UP000238442"/>
    </source>
</evidence>
<dbReference type="Proteomes" id="UP000238442">
    <property type="component" value="Chromosome"/>
</dbReference>
<reference evidence="2 3" key="1">
    <citation type="submission" date="2018-02" db="EMBL/GenBank/DDBJ databases">
        <title>Genomic analysis of the strain RR4-38 isolated from a seawater recirculating aquaculture system.</title>
        <authorList>
            <person name="Kim Y.-S."/>
            <person name="Jang Y.H."/>
            <person name="Kim K.-H."/>
        </authorList>
    </citation>
    <scope>NUCLEOTIDE SEQUENCE [LARGE SCALE GENOMIC DNA]</scope>
    <source>
        <strain evidence="2 3">RR4-38</strain>
    </source>
</reference>
<proteinExistence type="predicted"/>
<evidence type="ECO:0000256" key="1">
    <source>
        <dbReference type="SAM" id="SignalP"/>
    </source>
</evidence>
<name>A0A2S0HZF3_9FLAO</name>
<feature type="chain" id="PRO_5015596568" evidence="1">
    <location>
        <begin position="19"/>
        <end position="208"/>
    </location>
</feature>
<sequence>MRKHYLIALLTVSTIATAQIGIGTDRPLADLHIAGGALVQGGFTTQNLNTVSSTEEDFKLVTRVTNSTPVGKITILDTDVLNVAPVNTVNYHFTNVNLDNLDDVNLQYDVDKYVVGVANFRHVGDAIQKVPGGDNFSIGHFVVRTFKSGGTWHLQIKNEELDLLATNSLEYYIQLIVYDKKYFRDLPVITTNLGGSNTGTASSIPVFE</sequence>
<evidence type="ECO:0000313" key="2">
    <source>
        <dbReference type="EMBL" id="AVI51996.1"/>
    </source>
</evidence>
<dbReference type="KEGG" id="aue:C5O00_12860"/>
<organism evidence="2 3">
    <name type="scientific">Pukyongia salina</name>
    <dbReference type="NCBI Taxonomy" id="2094025"/>
    <lineage>
        <taxon>Bacteria</taxon>
        <taxon>Pseudomonadati</taxon>
        <taxon>Bacteroidota</taxon>
        <taxon>Flavobacteriia</taxon>
        <taxon>Flavobacteriales</taxon>
        <taxon>Flavobacteriaceae</taxon>
        <taxon>Pukyongia</taxon>
    </lineage>
</organism>
<gene>
    <name evidence="2" type="ORF">C5O00_12860</name>
</gene>
<dbReference type="AlphaFoldDB" id="A0A2S0HZF3"/>
<keyword evidence="3" id="KW-1185">Reference proteome</keyword>